<feature type="compositionally biased region" description="Basic and acidic residues" evidence="8">
    <location>
        <begin position="320"/>
        <end position="337"/>
    </location>
</feature>
<sequence length="403" mass="45120">MSCNYADGLSSYENKGKLGLEEKFDTTEEVSRKVSQLAKWFSVSNHIVVHTGAGISTSAGIPDFRGPNGVWTLEKKGLKPDSNISFDDAIPTKTHMALLKLIEVGKVKYIVSQNIDGLHLRSGVPRTKMAELHGNMFTEKCSKCNRQFVRQTATTSVGQKCLDKWCPSLRQNGRPCRGRVHDTILDWEDNLPEKDLGMADFHSCIADLSICLGTTLQIVPSGKLPLYTKKQGGRVVICNLQPTKFDRKADLVIHTYVDEMMTELMQLLDLSLPEYDADKDPTKQKHDPVIEWTIDQKQVSTMRKLYEAKCCKSTKKRSRDTKSPKGEPIKREKNSQSDIRCDVIPKVEAKSTLYDSHLVEYSSNADSPLVQHNVFNDGNDTLNVSVKQESNSGITIPQLCVNV</sequence>
<proteinExistence type="inferred from homology"/>
<comment type="similarity">
    <text evidence="6">Belongs to the sirtuin family. Class IV subfamily.</text>
</comment>
<organism evidence="10">
    <name type="scientific">Timema shepardi</name>
    <name type="common">Walking stick</name>
    <dbReference type="NCBI Taxonomy" id="629360"/>
    <lineage>
        <taxon>Eukaryota</taxon>
        <taxon>Metazoa</taxon>
        <taxon>Ecdysozoa</taxon>
        <taxon>Arthropoda</taxon>
        <taxon>Hexapoda</taxon>
        <taxon>Insecta</taxon>
        <taxon>Pterygota</taxon>
        <taxon>Neoptera</taxon>
        <taxon>Polyneoptera</taxon>
        <taxon>Phasmatodea</taxon>
        <taxon>Timematodea</taxon>
        <taxon>Timematoidea</taxon>
        <taxon>Timematidae</taxon>
        <taxon>Timema</taxon>
    </lineage>
</organism>
<dbReference type="EC" id="2.3.1.286" evidence="1"/>
<dbReference type="AlphaFoldDB" id="A0A7R9AZD8"/>
<feature type="active site" description="Proton acceptor" evidence="7">
    <location>
        <position position="133"/>
    </location>
</feature>
<evidence type="ECO:0000256" key="1">
    <source>
        <dbReference type="ARBA" id="ARBA00012928"/>
    </source>
</evidence>
<feature type="domain" description="Deacetylase sirtuin-type" evidence="9">
    <location>
        <begin position="27"/>
        <end position="271"/>
    </location>
</feature>
<protein>
    <recommendedName>
        <fullName evidence="1">protein acetyllysine N-acetyltransferase</fullName>
        <ecNumber evidence="1">2.3.1.286</ecNumber>
    </recommendedName>
</protein>
<keyword evidence="2" id="KW-0808">Transferase</keyword>
<evidence type="ECO:0000256" key="3">
    <source>
        <dbReference type="ARBA" id="ARBA00022723"/>
    </source>
</evidence>
<reference evidence="10" key="1">
    <citation type="submission" date="2020-11" db="EMBL/GenBank/DDBJ databases">
        <authorList>
            <person name="Tran Van P."/>
        </authorList>
    </citation>
    <scope>NUCLEOTIDE SEQUENCE</scope>
</reference>
<evidence type="ECO:0000256" key="8">
    <source>
        <dbReference type="SAM" id="MobiDB-lite"/>
    </source>
</evidence>
<dbReference type="GO" id="GO:0003714">
    <property type="term" value="F:transcription corepressor activity"/>
    <property type="evidence" value="ECO:0007669"/>
    <property type="project" value="TreeGrafter"/>
</dbReference>
<dbReference type="SUPFAM" id="SSF52467">
    <property type="entry name" value="DHS-like NAD/FAD-binding domain"/>
    <property type="match status" value="1"/>
</dbReference>
<keyword evidence="5" id="KW-0520">NAD</keyword>
<evidence type="ECO:0000259" key="9">
    <source>
        <dbReference type="PROSITE" id="PS50305"/>
    </source>
</evidence>
<feature type="binding site" evidence="7">
    <location>
        <position position="141"/>
    </location>
    <ligand>
        <name>Zn(2+)</name>
        <dbReference type="ChEBI" id="CHEBI:29105"/>
    </ligand>
</feature>
<dbReference type="Gene3D" id="3.40.50.1220">
    <property type="entry name" value="TPP-binding domain"/>
    <property type="match status" value="1"/>
</dbReference>
<gene>
    <name evidence="10" type="ORF">TSIB3V08_LOCUS6988</name>
</gene>
<dbReference type="GO" id="GO:0046969">
    <property type="term" value="F:histone H3K9 deacetylase activity, NAD-dependent"/>
    <property type="evidence" value="ECO:0007669"/>
    <property type="project" value="TreeGrafter"/>
</dbReference>
<dbReference type="GO" id="GO:0000122">
    <property type="term" value="P:negative regulation of transcription by RNA polymerase II"/>
    <property type="evidence" value="ECO:0007669"/>
    <property type="project" value="TreeGrafter"/>
</dbReference>
<dbReference type="InterPro" id="IPR026590">
    <property type="entry name" value="Ssirtuin_cat_dom"/>
</dbReference>
<dbReference type="InterPro" id="IPR029035">
    <property type="entry name" value="DHS-like_NAD/FAD-binding_dom"/>
</dbReference>
<keyword evidence="4 7" id="KW-0862">Zinc</keyword>
<dbReference type="PANTHER" id="PTHR11085:SF12">
    <property type="entry name" value="NAD-DEPENDENT PROTEIN DEACYLASE SIRTUIN-6"/>
    <property type="match status" value="1"/>
</dbReference>
<dbReference type="GO" id="GO:0070403">
    <property type="term" value="F:NAD+ binding"/>
    <property type="evidence" value="ECO:0007669"/>
    <property type="project" value="InterPro"/>
</dbReference>
<evidence type="ECO:0000256" key="5">
    <source>
        <dbReference type="ARBA" id="ARBA00023027"/>
    </source>
</evidence>
<dbReference type="InterPro" id="IPR050134">
    <property type="entry name" value="NAD-dep_sirtuin_deacylases"/>
</dbReference>
<evidence type="ECO:0000256" key="6">
    <source>
        <dbReference type="ARBA" id="ARBA00038170"/>
    </source>
</evidence>
<dbReference type="Gene3D" id="2.20.28.200">
    <property type="match status" value="1"/>
</dbReference>
<evidence type="ECO:0000256" key="7">
    <source>
        <dbReference type="PROSITE-ProRule" id="PRU00236"/>
    </source>
</evidence>
<evidence type="ECO:0000313" key="10">
    <source>
        <dbReference type="EMBL" id="CAD7262892.1"/>
    </source>
</evidence>
<feature type="region of interest" description="Disordered" evidence="8">
    <location>
        <begin position="312"/>
        <end position="337"/>
    </location>
</feature>
<dbReference type="GO" id="GO:0005634">
    <property type="term" value="C:nucleus"/>
    <property type="evidence" value="ECO:0007669"/>
    <property type="project" value="TreeGrafter"/>
</dbReference>
<evidence type="ECO:0000256" key="2">
    <source>
        <dbReference type="ARBA" id="ARBA00022679"/>
    </source>
</evidence>
<dbReference type="GO" id="GO:0046872">
    <property type="term" value="F:metal ion binding"/>
    <property type="evidence" value="ECO:0007669"/>
    <property type="project" value="UniProtKB-KW"/>
</dbReference>
<feature type="binding site" evidence="7">
    <location>
        <position position="161"/>
    </location>
    <ligand>
        <name>Zn(2+)</name>
        <dbReference type="ChEBI" id="CHEBI:29105"/>
    </ligand>
</feature>
<dbReference type="InterPro" id="IPR003000">
    <property type="entry name" value="Sirtuin"/>
</dbReference>
<feature type="binding site" evidence="7">
    <location>
        <position position="176"/>
    </location>
    <ligand>
        <name>Zn(2+)</name>
        <dbReference type="ChEBI" id="CHEBI:29105"/>
    </ligand>
</feature>
<accession>A0A7R9AZD8</accession>
<dbReference type="PROSITE" id="PS50305">
    <property type="entry name" value="SIRTUIN"/>
    <property type="match status" value="1"/>
</dbReference>
<keyword evidence="3 7" id="KW-0479">Metal-binding</keyword>
<dbReference type="Pfam" id="PF02146">
    <property type="entry name" value="SIR2"/>
    <property type="match status" value="1"/>
</dbReference>
<dbReference type="FunFam" id="3.40.50.1220:FF:000038">
    <property type="entry name" value="NAD-dependent protein deacetylase sirtuin-6 isoform X2"/>
    <property type="match status" value="1"/>
</dbReference>
<name>A0A7R9AZD8_TIMSH</name>
<dbReference type="PANTHER" id="PTHR11085">
    <property type="entry name" value="NAD-DEPENDENT PROTEIN DEACYLASE SIRTUIN-5, MITOCHONDRIAL-RELATED"/>
    <property type="match status" value="1"/>
</dbReference>
<evidence type="ECO:0000256" key="4">
    <source>
        <dbReference type="ARBA" id="ARBA00022833"/>
    </source>
</evidence>
<feature type="binding site" evidence="7">
    <location>
        <position position="144"/>
    </location>
    <ligand>
        <name>Zn(2+)</name>
        <dbReference type="ChEBI" id="CHEBI:29105"/>
    </ligand>
</feature>
<dbReference type="EMBL" id="OC003161">
    <property type="protein sequence ID" value="CAD7262892.1"/>
    <property type="molecule type" value="Genomic_DNA"/>
</dbReference>
<dbReference type="CDD" id="cd01410">
    <property type="entry name" value="SIRT7"/>
    <property type="match status" value="1"/>
</dbReference>